<feature type="domain" description="RanBP2-type" evidence="6">
    <location>
        <begin position="173"/>
        <end position="202"/>
    </location>
</feature>
<dbReference type="EMBL" id="JAXOVC010000006">
    <property type="protein sequence ID" value="KAK4499746.1"/>
    <property type="molecule type" value="Genomic_DNA"/>
</dbReference>
<dbReference type="InterPro" id="IPR001876">
    <property type="entry name" value="Znf_RanBP2"/>
</dbReference>
<feature type="region of interest" description="Disordered" evidence="5">
    <location>
        <begin position="247"/>
        <end position="308"/>
    </location>
</feature>
<evidence type="ECO:0000256" key="3">
    <source>
        <dbReference type="ARBA" id="ARBA00022833"/>
    </source>
</evidence>
<evidence type="ECO:0000256" key="4">
    <source>
        <dbReference type="PROSITE-ProRule" id="PRU00322"/>
    </source>
</evidence>
<keyword evidence="2 4" id="KW-0863">Zinc-finger</keyword>
<gene>
    <name evidence="7" type="ORF">PRZ48_007932</name>
</gene>
<feature type="compositionally biased region" description="Polar residues" evidence="5">
    <location>
        <begin position="263"/>
        <end position="290"/>
    </location>
</feature>
<dbReference type="PROSITE" id="PS01358">
    <property type="entry name" value="ZF_RANBP2_1"/>
    <property type="match status" value="1"/>
</dbReference>
<evidence type="ECO:0000313" key="8">
    <source>
        <dbReference type="Proteomes" id="UP001305779"/>
    </source>
</evidence>
<sequence length="470" mass="51659">MKAKPRLYASIQHPESKRRAAAIHKAMRQAIRDKAGLPPLPPALADALLPPAPNGQPESPSTADRQYAAQLAETEREQQEELEQLRARTAFDLIKAAILEDFADSNDHPLPDPDDDADNYLLDGIRRLKVDMLAGDVAGVEEAMWWIFSATGGLDFRDYLPDHLRSDVDMTDASDIWSCSQCTADNAATDPRCTVCDSECPSNSAMPSADTPRDQLSTELDRVAALSTLSHTNHSTNLLRYLEPSDNHLVDDEPEESPPAVEMQSQESVHVSQSDKGTQESAGVQADTTTPPQPAGPDAEAPPAADPTAAQRLVDELKSIIRPELATLQKDWTPRPVSVYHPHIPASATAYCPLLDTSDPDGAAYCRQLASEFKSVSERSLAKQCRRWLRKGMSPDILPRYLLMICEIMTDNPTFDYKRLMGTSGSLNSPMMVVMHFGTAHTNNDPNYSMTLDKASPFPRLVHEKIGLNP</sequence>
<accession>A0ABR0EER4</accession>
<feature type="compositionally biased region" description="Low complexity" evidence="5">
    <location>
        <begin position="296"/>
        <end position="308"/>
    </location>
</feature>
<evidence type="ECO:0000256" key="1">
    <source>
        <dbReference type="ARBA" id="ARBA00022723"/>
    </source>
</evidence>
<evidence type="ECO:0000259" key="6">
    <source>
        <dbReference type="PROSITE" id="PS50199"/>
    </source>
</evidence>
<keyword evidence="8" id="KW-1185">Reference proteome</keyword>
<feature type="region of interest" description="Disordered" evidence="5">
    <location>
        <begin position="1"/>
        <end position="21"/>
    </location>
</feature>
<protein>
    <recommendedName>
        <fullName evidence="6">RanBP2-type domain-containing protein</fullName>
    </recommendedName>
</protein>
<evidence type="ECO:0000256" key="2">
    <source>
        <dbReference type="ARBA" id="ARBA00022771"/>
    </source>
</evidence>
<keyword evidence="3" id="KW-0862">Zinc</keyword>
<organism evidence="7 8">
    <name type="scientific">Zasmidium cellare</name>
    <name type="common">Wine cellar mold</name>
    <name type="synonym">Racodium cellare</name>
    <dbReference type="NCBI Taxonomy" id="395010"/>
    <lineage>
        <taxon>Eukaryota</taxon>
        <taxon>Fungi</taxon>
        <taxon>Dikarya</taxon>
        <taxon>Ascomycota</taxon>
        <taxon>Pezizomycotina</taxon>
        <taxon>Dothideomycetes</taxon>
        <taxon>Dothideomycetidae</taxon>
        <taxon>Mycosphaerellales</taxon>
        <taxon>Mycosphaerellaceae</taxon>
        <taxon>Zasmidium</taxon>
    </lineage>
</organism>
<comment type="caution">
    <text evidence="7">The sequence shown here is derived from an EMBL/GenBank/DDBJ whole genome shotgun (WGS) entry which is preliminary data.</text>
</comment>
<dbReference type="PROSITE" id="PS50199">
    <property type="entry name" value="ZF_RANBP2_2"/>
    <property type="match status" value="1"/>
</dbReference>
<name>A0ABR0EER4_ZASCE</name>
<proteinExistence type="predicted"/>
<evidence type="ECO:0000313" key="7">
    <source>
        <dbReference type="EMBL" id="KAK4499746.1"/>
    </source>
</evidence>
<keyword evidence="1" id="KW-0479">Metal-binding</keyword>
<dbReference type="Proteomes" id="UP001305779">
    <property type="component" value="Unassembled WGS sequence"/>
</dbReference>
<dbReference type="Gene3D" id="2.30.30.380">
    <property type="entry name" value="Zn-finger domain of Sec23/24"/>
    <property type="match status" value="1"/>
</dbReference>
<reference evidence="7 8" key="1">
    <citation type="journal article" date="2023" name="G3 (Bethesda)">
        <title>A chromosome-level genome assembly of Zasmidium syzygii isolated from banana leaves.</title>
        <authorList>
            <person name="van Westerhoven A.C."/>
            <person name="Mehrabi R."/>
            <person name="Talebi R."/>
            <person name="Steentjes M.B.F."/>
            <person name="Corcolon B."/>
            <person name="Chong P.A."/>
            <person name="Kema G.H.J."/>
            <person name="Seidl M.F."/>
        </authorList>
    </citation>
    <scope>NUCLEOTIDE SEQUENCE [LARGE SCALE GENOMIC DNA]</scope>
    <source>
        <strain evidence="7 8">P124</strain>
    </source>
</reference>
<feature type="region of interest" description="Disordered" evidence="5">
    <location>
        <begin position="34"/>
        <end position="78"/>
    </location>
</feature>
<evidence type="ECO:0000256" key="5">
    <source>
        <dbReference type="SAM" id="MobiDB-lite"/>
    </source>
</evidence>